<keyword evidence="2" id="KW-0472">Membrane</keyword>
<comment type="caution">
    <text evidence="3">The sequence shown here is derived from an EMBL/GenBank/DDBJ whole genome shotgun (WGS) entry which is preliminary data.</text>
</comment>
<sequence>LCSFLSLSFGICAGHRDISIVVTFLQLIITICVAINLRDVRQSQLYWRVHRSTINAPSIGQTNSSPMRRVEEEDIEDQNYLDDEDEIEMALDDRNQTRNYSML</sequence>
<evidence type="ECO:0000256" key="1">
    <source>
        <dbReference type="SAM" id="MobiDB-lite"/>
    </source>
</evidence>
<feature type="compositionally biased region" description="Polar residues" evidence="1">
    <location>
        <begin position="56"/>
        <end position="66"/>
    </location>
</feature>
<evidence type="ECO:0000256" key="2">
    <source>
        <dbReference type="SAM" id="Phobius"/>
    </source>
</evidence>
<name>A0A9W6ZJS8_9STRA</name>
<evidence type="ECO:0000313" key="4">
    <source>
        <dbReference type="Proteomes" id="UP001165082"/>
    </source>
</evidence>
<keyword evidence="2" id="KW-1133">Transmembrane helix</keyword>
<feature type="non-terminal residue" evidence="3">
    <location>
        <position position="1"/>
    </location>
</feature>
<proteinExistence type="predicted"/>
<accession>A0A9W6ZJS8</accession>
<feature type="transmembrane region" description="Helical" evidence="2">
    <location>
        <begin position="18"/>
        <end position="37"/>
    </location>
</feature>
<keyword evidence="4" id="KW-1185">Reference proteome</keyword>
<gene>
    <name evidence="3" type="ORF">TrRE_jg7368</name>
</gene>
<dbReference type="Proteomes" id="UP001165082">
    <property type="component" value="Unassembled WGS sequence"/>
</dbReference>
<dbReference type="AlphaFoldDB" id="A0A9W6ZJS8"/>
<keyword evidence="2" id="KW-0812">Transmembrane</keyword>
<dbReference type="EMBL" id="BRXZ01001973">
    <property type="protein sequence ID" value="GMH51280.1"/>
    <property type="molecule type" value="Genomic_DNA"/>
</dbReference>
<protein>
    <submittedName>
        <fullName evidence="3">Uncharacterized protein</fullName>
    </submittedName>
</protein>
<evidence type="ECO:0000313" key="3">
    <source>
        <dbReference type="EMBL" id="GMH51280.1"/>
    </source>
</evidence>
<reference evidence="3" key="1">
    <citation type="submission" date="2022-07" db="EMBL/GenBank/DDBJ databases">
        <title>Genome analysis of Parmales, a sister group of diatoms, reveals the evolutionary specialization of diatoms from phago-mixotrophs to photoautotrophs.</title>
        <authorList>
            <person name="Ban H."/>
            <person name="Sato S."/>
            <person name="Yoshikawa S."/>
            <person name="Kazumasa Y."/>
            <person name="Nakamura Y."/>
            <person name="Ichinomiya M."/>
            <person name="Saitoh K."/>
            <person name="Sato N."/>
            <person name="Blanc-Mathieu R."/>
            <person name="Endo H."/>
            <person name="Kuwata A."/>
            <person name="Ogata H."/>
        </authorList>
    </citation>
    <scope>NUCLEOTIDE SEQUENCE</scope>
</reference>
<organism evidence="3 4">
    <name type="scientific">Triparma retinervis</name>
    <dbReference type="NCBI Taxonomy" id="2557542"/>
    <lineage>
        <taxon>Eukaryota</taxon>
        <taxon>Sar</taxon>
        <taxon>Stramenopiles</taxon>
        <taxon>Ochrophyta</taxon>
        <taxon>Bolidophyceae</taxon>
        <taxon>Parmales</taxon>
        <taxon>Triparmaceae</taxon>
        <taxon>Triparma</taxon>
    </lineage>
</organism>
<feature type="region of interest" description="Disordered" evidence="1">
    <location>
        <begin position="56"/>
        <end position="76"/>
    </location>
</feature>